<evidence type="ECO:0000313" key="1">
    <source>
        <dbReference type="EMBL" id="SYV90612.1"/>
    </source>
</evidence>
<accession>A0A3B0P0Y2</accession>
<dbReference type="EMBL" id="LS991949">
    <property type="protein sequence ID" value="SYV90612.1"/>
    <property type="molecule type" value="Genomic_DNA"/>
</dbReference>
<name>A0A3B0P0Y2_9BACT</name>
<reference evidence="2" key="1">
    <citation type="submission" date="2018-06" db="EMBL/GenBank/DDBJ databases">
        <authorList>
            <consortium name="Pathogen Informatics"/>
        </authorList>
    </citation>
    <scope>NUCLEOTIDE SEQUENCE [LARGE SCALE GENOMIC DNA]</scope>
    <source>
        <strain evidence="2">NCTC10135</strain>
    </source>
</reference>
<evidence type="ECO:0000313" key="2">
    <source>
        <dbReference type="Proteomes" id="UP000259864"/>
    </source>
</evidence>
<organism evidence="1 2">
    <name type="scientific">Metamycoplasma alkalescens</name>
    <dbReference type="NCBI Taxonomy" id="45363"/>
    <lineage>
        <taxon>Bacteria</taxon>
        <taxon>Bacillati</taxon>
        <taxon>Mycoplasmatota</taxon>
        <taxon>Mycoplasmoidales</taxon>
        <taxon>Metamycoplasmataceae</taxon>
        <taxon>Metamycoplasma</taxon>
    </lineage>
</organism>
<proteinExistence type="predicted"/>
<protein>
    <submittedName>
        <fullName evidence="1">Uncharacterized protein</fullName>
    </submittedName>
</protein>
<sequence length="49" mass="6080">MQITKVNGIAKNDLLIFKENKNFFGFNSIQKYRIRDSYYYDVLYTKEYW</sequence>
<dbReference type="KEGG" id="mala:NCTC10135_01136"/>
<gene>
    <name evidence="1" type="ORF">NCTC10135_01136</name>
</gene>
<feature type="non-terminal residue" evidence="1">
    <location>
        <position position="49"/>
    </location>
</feature>
<dbReference type="AlphaFoldDB" id="A0A3B0P0Y2"/>
<dbReference type="Proteomes" id="UP000259864">
    <property type="component" value="Chromosome 1"/>
</dbReference>